<dbReference type="EMBL" id="BARW01024666">
    <property type="protein sequence ID" value="GAI94511.1"/>
    <property type="molecule type" value="Genomic_DNA"/>
</dbReference>
<organism evidence="1">
    <name type="scientific">marine sediment metagenome</name>
    <dbReference type="NCBI Taxonomy" id="412755"/>
    <lineage>
        <taxon>unclassified sequences</taxon>
        <taxon>metagenomes</taxon>
        <taxon>ecological metagenomes</taxon>
    </lineage>
</organism>
<sequence length="129" mass="14823">MPKAIKYKSDTLADGLFDRFGKLNACAESVPFYKKYIGKTFGEFIDGFSRGEYDPAWGVWLLKLFGEEIDLKERLKVIAPIKDSMTAFNLYLDLSWLTDKESKLLESKFKGKLPTAERELRDGIVKRSK</sequence>
<gene>
    <name evidence="1" type="ORF">S12H4_40616</name>
</gene>
<accession>X1TT25</accession>
<name>X1TT25_9ZZZZ</name>
<evidence type="ECO:0000313" key="1">
    <source>
        <dbReference type="EMBL" id="GAI94511.1"/>
    </source>
</evidence>
<comment type="caution">
    <text evidence="1">The sequence shown here is derived from an EMBL/GenBank/DDBJ whole genome shotgun (WGS) entry which is preliminary data.</text>
</comment>
<reference evidence="1" key="1">
    <citation type="journal article" date="2014" name="Front. Microbiol.">
        <title>High frequency of phylogenetically diverse reductive dehalogenase-homologous genes in deep subseafloor sedimentary metagenomes.</title>
        <authorList>
            <person name="Kawai M."/>
            <person name="Futagami T."/>
            <person name="Toyoda A."/>
            <person name="Takaki Y."/>
            <person name="Nishi S."/>
            <person name="Hori S."/>
            <person name="Arai W."/>
            <person name="Tsubouchi T."/>
            <person name="Morono Y."/>
            <person name="Uchiyama I."/>
            <person name="Ito T."/>
            <person name="Fujiyama A."/>
            <person name="Inagaki F."/>
            <person name="Takami H."/>
        </authorList>
    </citation>
    <scope>NUCLEOTIDE SEQUENCE</scope>
    <source>
        <strain evidence="1">Expedition CK06-06</strain>
    </source>
</reference>
<proteinExistence type="predicted"/>
<protein>
    <submittedName>
        <fullName evidence="1">Uncharacterized protein</fullName>
    </submittedName>
</protein>
<dbReference type="AlphaFoldDB" id="X1TT25"/>